<dbReference type="SUPFAM" id="SSF55729">
    <property type="entry name" value="Acyl-CoA N-acyltransferases (Nat)"/>
    <property type="match status" value="1"/>
</dbReference>
<sequence length="235" mass="26546">EVIGTLFNVKNTEKLYIGGVFCVQEKYRHLDVGRKLLTECIAHAQGENFAVNTDIHKIGPYIRRGITVLETDWKSIEYETYTPVNPAVLLDKPPNGVEILAFQNSHLPAIYEYDYSLAGYDRKSLIEASCNEENSKTLVAMKDGKCVGFGSMKLSIVEYGRIGPLYADDPSVAEAMVKRLIIAIPEAKGFAMVTNNTNIFANMIPEKLNVPIHNSLYRMYKKERVHINTKKYLHI</sequence>
<feature type="domain" description="YitH/HolE acetyltransferase (GNAT)" evidence="1">
    <location>
        <begin position="110"/>
        <end position="225"/>
    </location>
</feature>
<protein>
    <submittedName>
        <fullName evidence="2">N-acetyltransferase domain-containing protein</fullName>
    </submittedName>
</protein>
<dbReference type="PANTHER" id="PTHR47237:SF1">
    <property type="entry name" value="SLL0310 PROTEIN"/>
    <property type="match status" value="1"/>
</dbReference>
<evidence type="ECO:0000313" key="2">
    <source>
        <dbReference type="EMBL" id="GFY70384.1"/>
    </source>
</evidence>
<accession>A0A8X7CFI9</accession>
<name>A0A8X7CFI9_9ARAC</name>
<evidence type="ECO:0000259" key="1">
    <source>
        <dbReference type="Pfam" id="PF18014"/>
    </source>
</evidence>
<dbReference type="EMBL" id="BMAV01018212">
    <property type="protein sequence ID" value="GFY70384.1"/>
    <property type="molecule type" value="Genomic_DNA"/>
</dbReference>
<dbReference type="Pfam" id="PF18014">
    <property type="entry name" value="Acetyltransf_18"/>
    <property type="match status" value="1"/>
</dbReference>
<gene>
    <name evidence="2" type="primary">NCL1_18721</name>
    <name evidence="2" type="ORF">TNIN_134611</name>
</gene>
<dbReference type="InterPro" id="IPR052729">
    <property type="entry name" value="Acyl/Acetyltrans_Enzymes"/>
</dbReference>
<comment type="caution">
    <text evidence="2">The sequence shown here is derived from an EMBL/GenBank/DDBJ whole genome shotgun (WGS) entry which is preliminary data.</text>
</comment>
<feature type="non-terminal residue" evidence="2">
    <location>
        <position position="1"/>
    </location>
</feature>
<dbReference type="PANTHER" id="PTHR47237">
    <property type="entry name" value="SLL0310 PROTEIN"/>
    <property type="match status" value="1"/>
</dbReference>
<dbReference type="OrthoDB" id="6424732at2759"/>
<dbReference type="InterPro" id="IPR016181">
    <property type="entry name" value="Acyl_CoA_acyltransferase"/>
</dbReference>
<organism evidence="2 3">
    <name type="scientific">Trichonephila inaurata madagascariensis</name>
    <dbReference type="NCBI Taxonomy" id="2747483"/>
    <lineage>
        <taxon>Eukaryota</taxon>
        <taxon>Metazoa</taxon>
        <taxon>Ecdysozoa</taxon>
        <taxon>Arthropoda</taxon>
        <taxon>Chelicerata</taxon>
        <taxon>Arachnida</taxon>
        <taxon>Araneae</taxon>
        <taxon>Araneomorphae</taxon>
        <taxon>Entelegynae</taxon>
        <taxon>Araneoidea</taxon>
        <taxon>Nephilidae</taxon>
        <taxon>Trichonephila</taxon>
        <taxon>Trichonephila inaurata</taxon>
    </lineage>
</organism>
<dbReference type="Proteomes" id="UP000886998">
    <property type="component" value="Unassembled WGS sequence"/>
</dbReference>
<proteinExistence type="predicted"/>
<dbReference type="Gene3D" id="3.40.630.90">
    <property type="match status" value="1"/>
</dbReference>
<dbReference type="AlphaFoldDB" id="A0A8X7CFI9"/>
<dbReference type="InterPro" id="IPR041496">
    <property type="entry name" value="YitH/HolE_GNAT"/>
</dbReference>
<reference evidence="2" key="1">
    <citation type="submission" date="2020-08" db="EMBL/GenBank/DDBJ databases">
        <title>Multicomponent nature underlies the extraordinary mechanical properties of spider dragline silk.</title>
        <authorList>
            <person name="Kono N."/>
            <person name="Nakamura H."/>
            <person name="Mori M."/>
            <person name="Yoshida Y."/>
            <person name="Ohtoshi R."/>
            <person name="Malay A.D."/>
            <person name="Moran D.A.P."/>
            <person name="Tomita M."/>
            <person name="Numata K."/>
            <person name="Arakawa K."/>
        </authorList>
    </citation>
    <scope>NUCLEOTIDE SEQUENCE</scope>
</reference>
<evidence type="ECO:0000313" key="3">
    <source>
        <dbReference type="Proteomes" id="UP000886998"/>
    </source>
</evidence>
<keyword evidence="3" id="KW-1185">Reference proteome</keyword>